<dbReference type="InterPro" id="IPR037202">
    <property type="entry name" value="ESCRT_assembly_dom"/>
</dbReference>
<evidence type="ECO:0000256" key="5">
    <source>
        <dbReference type="ARBA" id="ARBA00022927"/>
    </source>
</evidence>
<dbReference type="CDD" id="cd11685">
    <property type="entry name" value="UEV_TSG101-like"/>
    <property type="match status" value="1"/>
</dbReference>
<evidence type="ECO:0000256" key="2">
    <source>
        <dbReference type="ARBA" id="ARBA00009594"/>
    </source>
</evidence>
<sequence>MSAHEVSQCLQRSSAKYVDSSKKDIMGALSEFKDLSPGTDTFMFPDGKRRTAFRLKGTIPVIYKGNKYNIPITVYLWETHPYYAPICFVNPTSTMVIKESENVNKEGRVFLPYLNEWRFPGYDLNGLLQVMAMVFQDKCPVFARSNSTTSNSSTPQPRPMPTPNPSYPSAQPANPTTPYPSSTPYPNAGTSGYNPYMNVNNTPYPMGMPSNMPTPGYPSAGGRVAPPIPPPPSSSSTSNDNSTIHASVLSALEDSIRFRLREKLGTKQAEIASINTVGNDLRTGQQALKRHLDELEGQRTTLTKVVKTYTEKREELSKALAACSKDETVSVDDAIDAATPLHRQLLSNYVQDLCCDDTIYTLGQFLKQGNLTLAEYLKRIRDVSREQFIYRATMQKCRRVAGLPV</sequence>
<evidence type="ECO:0000256" key="4">
    <source>
        <dbReference type="ARBA" id="ARBA00022753"/>
    </source>
</evidence>
<dbReference type="GO" id="GO:0043130">
    <property type="term" value="F:ubiquitin binding"/>
    <property type="evidence" value="ECO:0007669"/>
    <property type="project" value="TreeGrafter"/>
</dbReference>
<feature type="domain" description="UEV" evidence="10">
    <location>
        <begin position="2"/>
        <end position="145"/>
    </location>
</feature>
<reference evidence="11" key="1">
    <citation type="submission" date="2020-10" db="EMBL/GenBank/DDBJ databases">
        <authorList>
            <person name="Kikuchi T."/>
        </authorList>
    </citation>
    <scope>NUCLEOTIDE SEQUENCE</scope>
    <source>
        <strain evidence="11">NKZ352</strain>
    </source>
</reference>
<proteinExistence type="inferred from homology"/>
<protein>
    <submittedName>
        <fullName evidence="11">Uncharacterized protein</fullName>
    </submittedName>
</protein>
<dbReference type="GO" id="GO:0000813">
    <property type="term" value="C:ESCRT I complex"/>
    <property type="evidence" value="ECO:0007669"/>
    <property type="project" value="TreeGrafter"/>
</dbReference>
<accession>A0A8S1HLR7</accession>
<dbReference type="InterPro" id="IPR017916">
    <property type="entry name" value="SB_dom"/>
</dbReference>
<feature type="region of interest" description="Disordered" evidence="8">
    <location>
        <begin position="145"/>
        <end position="187"/>
    </location>
</feature>
<keyword evidence="12" id="KW-1185">Reference proteome</keyword>
<dbReference type="PROSITE" id="PS51312">
    <property type="entry name" value="SB"/>
    <property type="match status" value="1"/>
</dbReference>
<comment type="similarity">
    <text evidence="2">Belongs to the ubiquitin-conjugating enzyme family. UEV subfamily.</text>
</comment>
<feature type="compositionally biased region" description="Pro residues" evidence="8">
    <location>
        <begin position="156"/>
        <end position="166"/>
    </location>
</feature>
<dbReference type="OrthoDB" id="306304at2759"/>
<dbReference type="InterPro" id="IPR008883">
    <property type="entry name" value="UEV_N"/>
</dbReference>
<dbReference type="AlphaFoldDB" id="A0A8S1HLR7"/>
<keyword evidence="5 7" id="KW-0653">Protein transport</keyword>
<evidence type="ECO:0000256" key="3">
    <source>
        <dbReference type="ARBA" id="ARBA00022448"/>
    </source>
</evidence>
<dbReference type="InterPro" id="IPR052070">
    <property type="entry name" value="ESCRT-I_UEV_domain"/>
</dbReference>
<feature type="region of interest" description="Disordered" evidence="8">
    <location>
        <begin position="215"/>
        <end position="242"/>
    </location>
</feature>
<dbReference type="SUPFAM" id="SSF54495">
    <property type="entry name" value="UBC-like"/>
    <property type="match status" value="1"/>
</dbReference>
<dbReference type="Proteomes" id="UP000835052">
    <property type="component" value="Unassembled WGS sequence"/>
</dbReference>
<keyword evidence="4" id="KW-0967">Endosome</keyword>
<evidence type="ECO:0000313" key="12">
    <source>
        <dbReference type="Proteomes" id="UP000835052"/>
    </source>
</evidence>
<gene>
    <name evidence="11" type="ORF">CAUJ_LOCUS10159</name>
</gene>
<evidence type="ECO:0000259" key="10">
    <source>
        <dbReference type="PROSITE" id="PS51322"/>
    </source>
</evidence>
<dbReference type="Pfam" id="PF09454">
    <property type="entry name" value="Vps23_core"/>
    <property type="match status" value="1"/>
</dbReference>
<evidence type="ECO:0000256" key="8">
    <source>
        <dbReference type="SAM" id="MobiDB-lite"/>
    </source>
</evidence>
<comment type="caution">
    <text evidence="11">The sequence shown here is derived from an EMBL/GenBank/DDBJ whole genome shotgun (WGS) entry which is preliminary data.</text>
</comment>
<evidence type="ECO:0000313" key="11">
    <source>
        <dbReference type="EMBL" id="CAD6194240.1"/>
    </source>
</evidence>
<dbReference type="InterPro" id="IPR016135">
    <property type="entry name" value="UBQ-conjugating_enzyme/RWD"/>
</dbReference>
<dbReference type="Gene3D" id="3.10.110.10">
    <property type="entry name" value="Ubiquitin Conjugating Enzyme"/>
    <property type="match status" value="1"/>
</dbReference>
<evidence type="ECO:0000259" key="9">
    <source>
        <dbReference type="PROSITE" id="PS51312"/>
    </source>
</evidence>
<dbReference type="GO" id="GO:0008333">
    <property type="term" value="P:endosome to lysosome transport"/>
    <property type="evidence" value="ECO:0007669"/>
    <property type="project" value="TreeGrafter"/>
</dbReference>
<dbReference type="Pfam" id="PF05743">
    <property type="entry name" value="UEV"/>
    <property type="match status" value="1"/>
</dbReference>
<name>A0A8S1HLR7_9PELO</name>
<evidence type="ECO:0000256" key="7">
    <source>
        <dbReference type="PROSITE-ProRule" id="PRU00644"/>
    </source>
</evidence>
<evidence type="ECO:0000256" key="6">
    <source>
        <dbReference type="ARBA" id="ARBA00023054"/>
    </source>
</evidence>
<feature type="domain" description="SB" evidence="9">
    <location>
        <begin position="339"/>
        <end position="405"/>
    </location>
</feature>
<dbReference type="PROSITE" id="PS51322">
    <property type="entry name" value="UEV"/>
    <property type="match status" value="1"/>
</dbReference>
<comment type="subcellular location">
    <subcellularLocation>
        <location evidence="1">Endosome</location>
    </subcellularLocation>
</comment>
<dbReference type="Gene3D" id="6.10.250.370">
    <property type="match status" value="1"/>
</dbReference>
<dbReference type="PANTHER" id="PTHR23306">
    <property type="entry name" value="TUMOR SUSCEPTIBILITY GENE 101 PROTEIN-RELATED"/>
    <property type="match status" value="1"/>
</dbReference>
<dbReference type="Gene3D" id="6.10.140.820">
    <property type="match status" value="1"/>
</dbReference>
<dbReference type="EMBL" id="CAJGYM010000042">
    <property type="protein sequence ID" value="CAD6194240.1"/>
    <property type="molecule type" value="Genomic_DNA"/>
</dbReference>
<evidence type="ECO:0000256" key="1">
    <source>
        <dbReference type="ARBA" id="ARBA00004177"/>
    </source>
</evidence>
<dbReference type="SUPFAM" id="SSF140111">
    <property type="entry name" value="Endosomal sorting complex assembly domain"/>
    <property type="match status" value="1"/>
</dbReference>
<feature type="compositionally biased region" description="Low complexity" evidence="8">
    <location>
        <begin position="145"/>
        <end position="155"/>
    </location>
</feature>
<keyword evidence="6" id="KW-0175">Coiled coil</keyword>
<keyword evidence="3 7" id="KW-0813">Transport</keyword>
<organism evidence="11 12">
    <name type="scientific">Caenorhabditis auriculariae</name>
    <dbReference type="NCBI Taxonomy" id="2777116"/>
    <lineage>
        <taxon>Eukaryota</taxon>
        <taxon>Metazoa</taxon>
        <taxon>Ecdysozoa</taxon>
        <taxon>Nematoda</taxon>
        <taxon>Chromadorea</taxon>
        <taxon>Rhabditida</taxon>
        <taxon>Rhabditina</taxon>
        <taxon>Rhabditomorpha</taxon>
        <taxon>Rhabditoidea</taxon>
        <taxon>Rhabditidae</taxon>
        <taxon>Peloderinae</taxon>
        <taxon>Caenorhabditis</taxon>
    </lineage>
</organism>
<dbReference type="GO" id="GO:0015031">
    <property type="term" value="P:protein transport"/>
    <property type="evidence" value="ECO:0007669"/>
    <property type="project" value="UniProtKB-UniRule"/>
</dbReference>
<dbReference type="PANTHER" id="PTHR23306:SF3">
    <property type="entry name" value="TUMOR SUPPRESSOR PROTEIN 101"/>
    <property type="match status" value="1"/>
</dbReference>